<reference evidence="3 4" key="1">
    <citation type="submission" date="2024-07" db="EMBL/GenBank/DDBJ databases">
        <title>Section-level genome sequencing and comparative genomics of Aspergillus sections Usti and Cavernicolus.</title>
        <authorList>
            <consortium name="Lawrence Berkeley National Laboratory"/>
            <person name="Nybo J.L."/>
            <person name="Vesth T.C."/>
            <person name="Theobald S."/>
            <person name="Frisvad J.C."/>
            <person name="Larsen T.O."/>
            <person name="Kjaerboelling I."/>
            <person name="Rothschild-Mancinelli K."/>
            <person name="Lyhne E.K."/>
            <person name="Kogle M.E."/>
            <person name="Barry K."/>
            <person name="Clum A."/>
            <person name="Na H."/>
            <person name="Ledsgaard L."/>
            <person name="Lin J."/>
            <person name="Lipzen A."/>
            <person name="Kuo A."/>
            <person name="Riley R."/>
            <person name="Mondo S."/>
            <person name="LaButti K."/>
            <person name="Haridas S."/>
            <person name="Pangalinan J."/>
            <person name="Salamov A.A."/>
            <person name="Simmons B.A."/>
            <person name="Magnuson J.K."/>
            <person name="Chen J."/>
            <person name="Drula E."/>
            <person name="Henrissat B."/>
            <person name="Wiebenga A."/>
            <person name="Lubbers R.J."/>
            <person name="Gomes A.C."/>
            <person name="Makela M.R."/>
            <person name="Stajich J."/>
            <person name="Grigoriev I.V."/>
            <person name="Mortensen U.H."/>
            <person name="De vries R.P."/>
            <person name="Baker S.E."/>
            <person name="Andersen M.R."/>
        </authorList>
    </citation>
    <scope>NUCLEOTIDE SEQUENCE [LARGE SCALE GENOMIC DNA]</scope>
    <source>
        <strain evidence="3 4">CBS 600.67</strain>
    </source>
</reference>
<dbReference type="PANTHER" id="PTHR35391">
    <property type="entry name" value="C2H2-TYPE DOMAIN-CONTAINING PROTEIN-RELATED"/>
    <property type="match status" value="1"/>
</dbReference>
<comment type="caution">
    <text evidence="3">The sequence shown here is derived from an EMBL/GenBank/DDBJ whole genome shotgun (WGS) entry which is preliminary data.</text>
</comment>
<proteinExistence type="predicted"/>
<evidence type="ECO:0000259" key="2">
    <source>
        <dbReference type="Pfam" id="PF20233"/>
    </source>
</evidence>
<protein>
    <recommendedName>
        <fullName evidence="2">DUF6590 domain-containing protein</fullName>
    </recommendedName>
</protein>
<dbReference type="EMBL" id="JBFXLS010000067">
    <property type="protein sequence ID" value="KAL2820891.1"/>
    <property type="molecule type" value="Genomic_DNA"/>
</dbReference>
<name>A0ABR4HZH0_9EURO</name>
<sequence length="322" mass="36910">MSGPYPDDYYDSEDTVTHAENNPRRGSRHRSNYADPLDDEYQSRARPRAAENGLLPNHLPEWPPNPEDEELTTSHYIPTSSRSNNPTSAYRRSHASGYDRMHDYQSGSRRSHSNVFPPFEPPQAPLGQHRSSLGGGEIRPELGHPEHFSQESDLDPRYAIQRRTYYSPGRVFSILWHENDGRGVHGTHISAGPQYRGRYGEPIYSTIRRMVVFKSFGRYSWCFSISTYNGRGVSKPGVDPSKHAIVYMTGTQPTFQHNEPTMTKTPLEVYPERYDEGLDRMSRLNYGKIYTVEHNVKVLPIGAVIPESMPKFLDYARFELEI</sequence>
<feature type="compositionally biased region" description="Polar residues" evidence="1">
    <location>
        <begin position="73"/>
        <end position="90"/>
    </location>
</feature>
<evidence type="ECO:0000313" key="4">
    <source>
        <dbReference type="Proteomes" id="UP001610335"/>
    </source>
</evidence>
<feature type="region of interest" description="Disordered" evidence="1">
    <location>
        <begin position="1"/>
        <end position="155"/>
    </location>
</feature>
<accession>A0ABR4HZH0</accession>
<feature type="domain" description="DUF6590" evidence="2">
    <location>
        <begin position="163"/>
        <end position="313"/>
    </location>
</feature>
<evidence type="ECO:0000256" key="1">
    <source>
        <dbReference type="SAM" id="MobiDB-lite"/>
    </source>
</evidence>
<feature type="compositionally biased region" description="Basic and acidic residues" evidence="1">
    <location>
        <begin position="138"/>
        <end position="155"/>
    </location>
</feature>
<evidence type="ECO:0000313" key="3">
    <source>
        <dbReference type="EMBL" id="KAL2820891.1"/>
    </source>
</evidence>
<dbReference type="Proteomes" id="UP001610335">
    <property type="component" value="Unassembled WGS sequence"/>
</dbReference>
<gene>
    <name evidence="3" type="ORF">BDW59DRAFT_112550</name>
</gene>
<organism evidence="3 4">
    <name type="scientific">Aspergillus cavernicola</name>
    <dbReference type="NCBI Taxonomy" id="176166"/>
    <lineage>
        <taxon>Eukaryota</taxon>
        <taxon>Fungi</taxon>
        <taxon>Dikarya</taxon>
        <taxon>Ascomycota</taxon>
        <taxon>Pezizomycotina</taxon>
        <taxon>Eurotiomycetes</taxon>
        <taxon>Eurotiomycetidae</taxon>
        <taxon>Eurotiales</taxon>
        <taxon>Aspergillaceae</taxon>
        <taxon>Aspergillus</taxon>
        <taxon>Aspergillus subgen. Nidulantes</taxon>
    </lineage>
</organism>
<keyword evidence="4" id="KW-1185">Reference proteome</keyword>
<dbReference type="PANTHER" id="PTHR35391:SF5">
    <property type="entry name" value="DUF6590 DOMAIN-CONTAINING PROTEIN"/>
    <property type="match status" value="1"/>
</dbReference>
<dbReference type="InterPro" id="IPR046497">
    <property type="entry name" value="DUF6590"/>
</dbReference>
<dbReference type="Pfam" id="PF20233">
    <property type="entry name" value="DUF6590"/>
    <property type="match status" value="1"/>
</dbReference>